<evidence type="ECO:0000313" key="3">
    <source>
        <dbReference type="Proteomes" id="UP000199699"/>
    </source>
</evidence>
<accession>A0A1C6RAZ8</accession>
<gene>
    <name evidence="2" type="ORF">GA0070616_0394</name>
</gene>
<keyword evidence="1" id="KW-0812">Transmembrane</keyword>
<protein>
    <recommendedName>
        <fullName evidence="4">Transglycosylase associated protein</fullName>
    </recommendedName>
</protein>
<keyword evidence="1" id="KW-0472">Membrane</keyword>
<keyword evidence="3" id="KW-1185">Reference proteome</keyword>
<reference evidence="2 3" key="1">
    <citation type="submission" date="2016-06" db="EMBL/GenBank/DDBJ databases">
        <authorList>
            <person name="Kjaerup R.B."/>
            <person name="Dalgaard T.S."/>
            <person name="Juul-Madsen H.R."/>
        </authorList>
    </citation>
    <scope>NUCLEOTIDE SEQUENCE [LARGE SCALE GENOMIC DNA]</scope>
    <source>
        <strain evidence="2 3">DSM 43818</strain>
    </source>
</reference>
<proteinExistence type="predicted"/>
<dbReference type="EMBL" id="FMHT01000003">
    <property type="protein sequence ID" value="SCL14275.1"/>
    <property type="molecule type" value="Genomic_DNA"/>
</dbReference>
<keyword evidence="1" id="KW-1133">Transmembrane helix</keyword>
<feature type="transmembrane region" description="Helical" evidence="1">
    <location>
        <begin position="64"/>
        <end position="83"/>
    </location>
</feature>
<dbReference type="AlphaFoldDB" id="A0A1C6RAZ8"/>
<dbReference type="STRING" id="145857.GA0070616_0394"/>
<sequence length="90" mass="9044">MTVSVLVSAIVVGLFTGALGRLAVPACDAIPRWLAMVLGVTAAMLVTILAVLSGIDARSLGLPGVLAQAGCATLTVILVATAADRRQSSR</sequence>
<organism evidence="2 3">
    <name type="scientific">Micromonospora nigra</name>
    <dbReference type="NCBI Taxonomy" id="145857"/>
    <lineage>
        <taxon>Bacteria</taxon>
        <taxon>Bacillati</taxon>
        <taxon>Actinomycetota</taxon>
        <taxon>Actinomycetes</taxon>
        <taxon>Micromonosporales</taxon>
        <taxon>Micromonosporaceae</taxon>
        <taxon>Micromonospora</taxon>
    </lineage>
</organism>
<evidence type="ECO:0000256" key="1">
    <source>
        <dbReference type="SAM" id="Phobius"/>
    </source>
</evidence>
<name>A0A1C6RAZ8_9ACTN</name>
<feature type="transmembrane region" description="Helical" evidence="1">
    <location>
        <begin position="33"/>
        <end position="52"/>
    </location>
</feature>
<dbReference type="RefSeq" id="WP_091075188.1">
    <property type="nucleotide sequence ID" value="NZ_FMHT01000003.1"/>
</dbReference>
<dbReference type="OrthoDB" id="3403518at2"/>
<dbReference type="Proteomes" id="UP000199699">
    <property type="component" value="Unassembled WGS sequence"/>
</dbReference>
<evidence type="ECO:0008006" key="4">
    <source>
        <dbReference type="Google" id="ProtNLM"/>
    </source>
</evidence>
<evidence type="ECO:0000313" key="2">
    <source>
        <dbReference type="EMBL" id="SCL14275.1"/>
    </source>
</evidence>